<gene>
    <name evidence="1" type="ORF">LCGC14_2503020</name>
</gene>
<dbReference type="SUPFAM" id="SSF56784">
    <property type="entry name" value="HAD-like"/>
    <property type="match status" value="1"/>
</dbReference>
<organism evidence="1">
    <name type="scientific">marine sediment metagenome</name>
    <dbReference type="NCBI Taxonomy" id="412755"/>
    <lineage>
        <taxon>unclassified sequences</taxon>
        <taxon>metagenomes</taxon>
        <taxon>ecological metagenomes</taxon>
    </lineage>
</organism>
<name>A0A0F9B261_9ZZZZ</name>
<evidence type="ECO:0008006" key="2">
    <source>
        <dbReference type="Google" id="ProtNLM"/>
    </source>
</evidence>
<dbReference type="InterPro" id="IPR036412">
    <property type="entry name" value="HAD-like_sf"/>
</dbReference>
<dbReference type="AlphaFoldDB" id="A0A0F9B261"/>
<dbReference type="EMBL" id="LAZR01039965">
    <property type="protein sequence ID" value="KKL15695.1"/>
    <property type="molecule type" value="Genomic_DNA"/>
</dbReference>
<protein>
    <recommendedName>
        <fullName evidence="2">Capsule biosynthesis phosphatase</fullName>
    </recommendedName>
</protein>
<accession>A0A0F9B261</accession>
<reference evidence="1" key="1">
    <citation type="journal article" date="2015" name="Nature">
        <title>Complex archaea that bridge the gap between prokaryotes and eukaryotes.</title>
        <authorList>
            <person name="Spang A."/>
            <person name="Saw J.H."/>
            <person name="Jorgensen S.L."/>
            <person name="Zaremba-Niedzwiedzka K."/>
            <person name="Martijn J."/>
            <person name="Lind A.E."/>
            <person name="van Eijk R."/>
            <person name="Schleper C."/>
            <person name="Guy L."/>
            <person name="Ettema T.J."/>
        </authorList>
    </citation>
    <scope>NUCLEOTIDE SEQUENCE</scope>
</reference>
<comment type="caution">
    <text evidence="1">The sequence shown here is derived from an EMBL/GenBank/DDBJ whole genome shotgun (WGS) entry which is preliminary data.</text>
</comment>
<proteinExistence type="predicted"/>
<evidence type="ECO:0000313" key="1">
    <source>
        <dbReference type="EMBL" id="KKL15695.1"/>
    </source>
</evidence>
<dbReference type="Gene3D" id="3.40.50.1000">
    <property type="entry name" value="HAD superfamily/HAD-like"/>
    <property type="match status" value="1"/>
</dbReference>
<dbReference type="InterPro" id="IPR023214">
    <property type="entry name" value="HAD_sf"/>
</dbReference>
<sequence>MNKKKIIIDFDGTICGFKFPDCGPPEPGVKKALLELSAMGFEIAIHSCRTGIYWKGQEDLPNRTDHYYTVIEFMLRHDLYYDTIIMDTNMDKPIADFYIDDRGVGYKGNWNEVVREIGERNDD</sequence>